<organism evidence="9 10">
    <name type="scientific">Diversispora eburnea</name>
    <dbReference type="NCBI Taxonomy" id="1213867"/>
    <lineage>
        <taxon>Eukaryota</taxon>
        <taxon>Fungi</taxon>
        <taxon>Fungi incertae sedis</taxon>
        <taxon>Mucoromycota</taxon>
        <taxon>Glomeromycotina</taxon>
        <taxon>Glomeromycetes</taxon>
        <taxon>Diversisporales</taxon>
        <taxon>Diversisporaceae</taxon>
        <taxon>Diversispora</taxon>
    </lineage>
</organism>
<dbReference type="SUPFAM" id="SSF116907">
    <property type="entry name" value="Hook domain"/>
    <property type="match status" value="1"/>
</dbReference>
<keyword evidence="4" id="KW-0493">Microtubule</keyword>
<evidence type="ECO:0000256" key="7">
    <source>
        <dbReference type="SAM" id="Coils"/>
    </source>
</evidence>
<keyword evidence="3" id="KW-0963">Cytoplasm</keyword>
<dbReference type="EMBL" id="CAJVPK010000455">
    <property type="protein sequence ID" value="CAG8512807.1"/>
    <property type="molecule type" value="Genomic_DNA"/>
</dbReference>
<dbReference type="AlphaFoldDB" id="A0A9N9A0C1"/>
<dbReference type="GO" id="GO:0051959">
    <property type="term" value="F:dynein light intermediate chain binding"/>
    <property type="evidence" value="ECO:0007669"/>
    <property type="project" value="TreeGrafter"/>
</dbReference>
<dbReference type="Pfam" id="PF19047">
    <property type="entry name" value="HOOK_N"/>
    <property type="match status" value="1"/>
</dbReference>
<dbReference type="GO" id="GO:0005874">
    <property type="term" value="C:microtubule"/>
    <property type="evidence" value="ECO:0007669"/>
    <property type="project" value="UniProtKB-KW"/>
</dbReference>
<dbReference type="GO" id="GO:0030705">
    <property type="term" value="P:cytoskeleton-dependent intracellular transport"/>
    <property type="evidence" value="ECO:0007669"/>
    <property type="project" value="InterPro"/>
</dbReference>
<gene>
    <name evidence="9" type="ORF">DEBURN_LOCUS5263</name>
</gene>
<feature type="coiled-coil region" evidence="7">
    <location>
        <begin position="266"/>
        <end position="389"/>
    </location>
</feature>
<dbReference type="InterPro" id="IPR043936">
    <property type="entry name" value="HOOK_N"/>
</dbReference>
<comment type="similarity">
    <text evidence="2">Belongs to the hook family.</text>
</comment>
<evidence type="ECO:0000256" key="6">
    <source>
        <dbReference type="ARBA" id="ARBA00023212"/>
    </source>
</evidence>
<dbReference type="InterPro" id="IPR001715">
    <property type="entry name" value="CH_dom"/>
</dbReference>
<evidence type="ECO:0000256" key="1">
    <source>
        <dbReference type="ARBA" id="ARBA00004245"/>
    </source>
</evidence>
<dbReference type="PANTHER" id="PTHR18947">
    <property type="entry name" value="HOOK PROTEINS"/>
    <property type="match status" value="1"/>
</dbReference>
<reference evidence="9" key="1">
    <citation type="submission" date="2021-06" db="EMBL/GenBank/DDBJ databases">
        <authorList>
            <person name="Kallberg Y."/>
            <person name="Tangrot J."/>
            <person name="Rosling A."/>
        </authorList>
    </citation>
    <scope>NUCLEOTIDE SEQUENCE</scope>
    <source>
        <strain evidence="9">AZ414A</strain>
    </source>
</reference>
<comment type="caution">
    <text evidence="9">The sequence shown here is derived from an EMBL/GenBank/DDBJ whole genome shotgun (WGS) entry which is preliminary data.</text>
</comment>
<proteinExistence type="inferred from homology"/>
<keyword evidence="10" id="KW-1185">Reference proteome</keyword>
<protein>
    <submittedName>
        <fullName evidence="9">4035_t:CDS:1</fullName>
    </submittedName>
</protein>
<dbReference type="Gene3D" id="1.10.418.10">
    <property type="entry name" value="Calponin-like domain"/>
    <property type="match status" value="1"/>
</dbReference>
<feature type="coiled-coil region" evidence="7">
    <location>
        <begin position="175"/>
        <end position="237"/>
    </location>
</feature>
<dbReference type="Proteomes" id="UP000789706">
    <property type="component" value="Unassembled WGS sequence"/>
</dbReference>
<evidence type="ECO:0000256" key="2">
    <source>
        <dbReference type="ARBA" id="ARBA00006946"/>
    </source>
</evidence>
<keyword evidence="5 7" id="KW-0175">Coiled coil</keyword>
<comment type="subcellular location">
    <subcellularLocation>
        <location evidence="1">Cytoplasm</location>
        <location evidence="1">Cytoskeleton</location>
    </subcellularLocation>
</comment>
<dbReference type="GO" id="GO:0005815">
    <property type="term" value="C:microtubule organizing center"/>
    <property type="evidence" value="ECO:0007669"/>
    <property type="project" value="TreeGrafter"/>
</dbReference>
<name>A0A9N9A0C1_9GLOM</name>
<dbReference type="CDD" id="cd22211">
    <property type="entry name" value="HkD_SF"/>
    <property type="match status" value="1"/>
</dbReference>
<dbReference type="PROSITE" id="PS50021">
    <property type="entry name" value="CH"/>
    <property type="match status" value="1"/>
</dbReference>
<keyword evidence="6" id="KW-0206">Cytoskeleton</keyword>
<sequence length="700" mass="81228">MEEMSQQDKAAAFVDWVNTFDKISRPVNSIHDLIDGVVLIEILCIIDPKWFKMANDIPRENNWVQIFNKLKRLYPFIKKYYEDVLGLSFNNVESPNLNSIAKDGDINETLKLCSLVLTLAVRSSQNEVYIEKILSLGQKSQKGLMESIENVMNRLGESTVQLNQQPLEIASDDELRRLAIEHRKLISEKEALEKAHQVLIDEHTKLRGQCDDLQAEIEELSQKLKDSELTVSQSTQSGKSDFYMRNEIDNLRHELQTKRHETGLLIEKQNVAISELTKKVEILQEQADEASRLKDQLDEYRHAAEKLKKTENVIEKYKKKLEEGADVRRSLKTLEQENRNLIEKNQEIEEEYNKMSGYRNLIENYKQQIDDLQTEKTELLNVKNKIEYEDNKMRAKLDQYESLQSRDAETIRLLEERLLELKLGEGGLGRGERRLEEDEEKADADEIDQSIGDSELSDALKGTTMTSLKLKVNELERELTRYREGKSADGDDAQLLVLQHMLEDANLQQEKLVLENQLTQLQNGNSTTNGVDKYESKKNIDKEQELSDTKRKLIDAQIKLERAEKEMNEMKSDSTIDARIKDLEAEKDVLKNQNEELTSLIKSLRGGNDDVIQLHRQQADKIKNLKQLITGQHEIIENYKGRELEVQAERQAHTEEIALSSWFNLGRRVQGDSVFLQRNQTRSSFLHQQRQILDTQLKRR</sequence>
<dbReference type="GO" id="GO:0008017">
    <property type="term" value="F:microtubule binding"/>
    <property type="evidence" value="ECO:0007669"/>
    <property type="project" value="InterPro"/>
</dbReference>
<dbReference type="PANTHER" id="PTHR18947:SF28">
    <property type="entry name" value="GIRDIN, ISOFORM A"/>
    <property type="match status" value="1"/>
</dbReference>
<dbReference type="Pfam" id="PF05622">
    <property type="entry name" value="HOOK"/>
    <property type="match status" value="1"/>
</dbReference>
<dbReference type="OrthoDB" id="49395at2759"/>
<dbReference type="InterPro" id="IPR008636">
    <property type="entry name" value="Hook_C"/>
</dbReference>
<evidence type="ECO:0000256" key="5">
    <source>
        <dbReference type="ARBA" id="ARBA00023054"/>
    </source>
</evidence>
<feature type="coiled-coil region" evidence="7">
    <location>
        <begin position="546"/>
        <end position="603"/>
    </location>
</feature>
<dbReference type="GO" id="GO:0031122">
    <property type="term" value="P:cytoplasmic microtubule organization"/>
    <property type="evidence" value="ECO:0007669"/>
    <property type="project" value="InterPro"/>
</dbReference>
<evidence type="ECO:0000256" key="4">
    <source>
        <dbReference type="ARBA" id="ARBA00022701"/>
    </source>
</evidence>
<evidence type="ECO:0000256" key="3">
    <source>
        <dbReference type="ARBA" id="ARBA00022490"/>
    </source>
</evidence>
<accession>A0A9N9A0C1</accession>
<evidence type="ECO:0000259" key="8">
    <source>
        <dbReference type="PROSITE" id="PS50021"/>
    </source>
</evidence>
<dbReference type="GO" id="GO:0005737">
    <property type="term" value="C:cytoplasm"/>
    <property type="evidence" value="ECO:0007669"/>
    <property type="project" value="TreeGrafter"/>
</dbReference>
<evidence type="ECO:0000313" key="10">
    <source>
        <dbReference type="Proteomes" id="UP000789706"/>
    </source>
</evidence>
<feature type="domain" description="Calponin-homology (CH)" evidence="8">
    <location>
        <begin position="7"/>
        <end position="121"/>
    </location>
</feature>
<dbReference type="InterPro" id="IPR036872">
    <property type="entry name" value="CH_dom_sf"/>
</dbReference>
<evidence type="ECO:0000313" key="9">
    <source>
        <dbReference type="EMBL" id="CAG8512807.1"/>
    </source>
</evidence>